<sequence length="176" mass="20327">METYPRNHFYGSMIFLVLFYVDRGMFKIGDLLEKFIHAIRKKNEEEGVGFGMGRVLSQPEKEQLLRDYLKIKAQCMDIVLKDGIDNEKKKELIDQMKDTVTMLSFVELFVQAKDNNNNVAKVDDKDLDQHEHDPLYNIDVVIDDEDTDVFVDGDLKNVDFTESDGQEGVVVVDIDK</sequence>
<dbReference type="EMBL" id="CM044704">
    <property type="protein sequence ID" value="KAI5667604.1"/>
    <property type="molecule type" value="Genomic_DNA"/>
</dbReference>
<evidence type="ECO:0000313" key="1">
    <source>
        <dbReference type="EMBL" id="KAI5667604.1"/>
    </source>
</evidence>
<evidence type="ECO:0000313" key="2">
    <source>
        <dbReference type="Proteomes" id="UP001060085"/>
    </source>
</evidence>
<accession>A0ACC0B4M9</accession>
<protein>
    <submittedName>
        <fullName evidence="1">Uncharacterized protein</fullName>
    </submittedName>
</protein>
<proteinExistence type="predicted"/>
<reference evidence="2" key="1">
    <citation type="journal article" date="2023" name="Nat. Plants">
        <title>Single-cell RNA sequencing provides a high-resolution roadmap for understanding the multicellular compartmentation of specialized metabolism.</title>
        <authorList>
            <person name="Sun S."/>
            <person name="Shen X."/>
            <person name="Li Y."/>
            <person name="Li Y."/>
            <person name="Wang S."/>
            <person name="Li R."/>
            <person name="Zhang H."/>
            <person name="Shen G."/>
            <person name="Guo B."/>
            <person name="Wei J."/>
            <person name="Xu J."/>
            <person name="St-Pierre B."/>
            <person name="Chen S."/>
            <person name="Sun C."/>
        </authorList>
    </citation>
    <scope>NUCLEOTIDE SEQUENCE [LARGE SCALE GENOMIC DNA]</scope>
</reference>
<gene>
    <name evidence="1" type="ORF">M9H77_17457</name>
</gene>
<keyword evidence="2" id="KW-1185">Reference proteome</keyword>
<comment type="caution">
    <text evidence="1">The sequence shown here is derived from an EMBL/GenBank/DDBJ whole genome shotgun (WGS) entry which is preliminary data.</text>
</comment>
<dbReference type="Proteomes" id="UP001060085">
    <property type="component" value="Linkage Group LG04"/>
</dbReference>
<organism evidence="1 2">
    <name type="scientific">Catharanthus roseus</name>
    <name type="common">Madagascar periwinkle</name>
    <name type="synonym">Vinca rosea</name>
    <dbReference type="NCBI Taxonomy" id="4058"/>
    <lineage>
        <taxon>Eukaryota</taxon>
        <taxon>Viridiplantae</taxon>
        <taxon>Streptophyta</taxon>
        <taxon>Embryophyta</taxon>
        <taxon>Tracheophyta</taxon>
        <taxon>Spermatophyta</taxon>
        <taxon>Magnoliopsida</taxon>
        <taxon>eudicotyledons</taxon>
        <taxon>Gunneridae</taxon>
        <taxon>Pentapetalae</taxon>
        <taxon>asterids</taxon>
        <taxon>lamiids</taxon>
        <taxon>Gentianales</taxon>
        <taxon>Apocynaceae</taxon>
        <taxon>Rauvolfioideae</taxon>
        <taxon>Vinceae</taxon>
        <taxon>Catharanthinae</taxon>
        <taxon>Catharanthus</taxon>
    </lineage>
</organism>
<name>A0ACC0B4M9_CATRO</name>